<dbReference type="EMBL" id="SZPQ01000003">
    <property type="protein sequence ID" value="TKI07790.1"/>
    <property type="molecule type" value="Genomic_DNA"/>
</dbReference>
<gene>
    <name evidence="8" type="ORF">FCN80_04940</name>
</gene>
<keyword evidence="9" id="KW-1185">Reference proteome</keyword>
<reference evidence="8 9" key="1">
    <citation type="submission" date="2019-04" db="EMBL/GenBank/DDBJ databases">
        <authorList>
            <person name="Li M."/>
            <person name="Gao C."/>
        </authorList>
    </citation>
    <scope>NUCLEOTIDE SEQUENCE [LARGE SCALE GENOMIC DNA]</scope>
    <source>
        <strain evidence="8 9">BGMRC 2031</strain>
    </source>
</reference>
<evidence type="ECO:0000256" key="4">
    <source>
        <dbReference type="ARBA" id="ARBA00022989"/>
    </source>
</evidence>
<dbReference type="InterPro" id="IPR050448">
    <property type="entry name" value="OpgB/LTA_synthase_biosynth"/>
</dbReference>
<comment type="caution">
    <text evidence="8">The sequence shown here is derived from an EMBL/GenBank/DDBJ whole genome shotgun (WGS) entry which is preliminary data.</text>
</comment>
<dbReference type="Pfam" id="PF00884">
    <property type="entry name" value="Sulfatase"/>
    <property type="match status" value="1"/>
</dbReference>
<accession>A0ABY2SPK7</accession>
<dbReference type="SUPFAM" id="SSF53649">
    <property type="entry name" value="Alkaline phosphatase-like"/>
    <property type="match status" value="1"/>
</dbReference>
<keyword evidence="4 6" id="KW-1133">Transmembrane helix</keyword>
<evidence type="ECO:0000259" key="7">
    <source>
        <dbReference type="Pfam" id="PF00884"/>
    </source>
</evidence>
<dbReference type="InterPro" id="IPR000917">
    <property type="entry name" value="Sulfatase_N"/>
</dbReference>
<dbReference type="PANTHER" id="PTHR47371:SF3">
    <property type="entry name" value="PHOSPHOGLYCEROL TRANSFERASE I"/>
    <property type="match status" value="1"/>
</dbReference>
<feature type="domain" description="Sulfatase N-terminal" evidence="7">
    <location>
        <begin position="279"/>
        <end position="568"/>
    </location>
</feature>
<dbReference type="InterPro" id="IPR017850">
    <property type="entry name" value="Alkaline_phosphatase_core_sf"/>
</dbReference>
<keyword evidence="3 6" id="KW-0812">Transmembrane</keyword>
<name>A0ABY2SPK7_9HYPH</name>
<sequence>MYQLRIRTLLRTLWCQLGILAVVLLLSRYWMLRVFVDPRLMAGHPGAMETLWLTGIRFDLRVIAILLLPGLLFGLIIAMGERSWGWLTRGIYVYGGLVAFIILLFSVVNFYYYQTFHDFIDIFAFGLKDDDAGAVLITLWQDYPIVRGMLAVLAITVLDMLLIRFFLSTAGRSIKRPWPAGLFVLYLLFNLAVFAAMARGSFSTFPLRRNDTQISTITALNKLAPNGLMAASWAFGDYQEDVSFKPVSRQTGAQLLRQAGLDSLQERTPANPWLAAHHPNVVMVLMESMGSNMLAFDQMPDNDLLGALREPFANDFVFHRFVSEGNGTAPSFAALFFHSPAQNISHSSAQHVVLTDTPYALYKRAGYQVVFITSGSLMWRNLGNYLPYQGVDKVYGQETLESLYPESRREITDWGVPDEYAFRLAAKLLAESNRPMFISILTVTNHPPYIVPPHYRPLPVDATPEMMAHAEVSAPAQKIILQTYQYSTDALGRFIAAIKNSPLADHTLIAASGDHQMRRLKAVYPREQFLDRGVPFYLYVPRQILAHCAWRYDPARVGSHKDILPTLYAYSLSDTPYQALGGRNMLAPTDDTRRAFGYNVELWVDDKGAYPLAGRPAFYPWATDGSLLLQSRALPVDKTLRQRLIAYPALLRWQLNARIKGYSD</sequence>
<feature type="transmembrane region" description="Helical" evidence="6">
    <location>
        <begin position="12"/>
        <end position="31"/>
    </location>
</feature>
<dbReference type="RefSeq" id="WP_136988786.1">
    <property type="nucleotide sequence ID" value="NZ_SZPQ01000003.1"/>
</dbReference>
<evidence type="ECO:0000256" key="1">
    <source>
        <dbReference type="ARBA" id="ARBA00004651"/>
    </source>
</evidence>
<comment type="subcellular location">
    <subcellularLocation>
        <location evidence="1">Cell membrane</location>
        <topology evidence="1">Multi-pass membrane protein</topology>
    </subcellularLocation>
</comment>
<dbReference type="PANTHER" id="PTHR47371">
    <property type="entry name" value="LIPOTEICHOIC ACID SYNTHASE"/>
    <property type="match status" value="1"/>
</dbReference>
<evidence type="ECO:0000256" key="5">
    <source>
        <dbReference type="ARBA" id="ARBA00023136"/>
    </source>
</evidence>
<keyword evidence="2" id="KW-1003">Cell membrane</keyword>
<feature type="transmembrane region" description="Helical" evidence="6">
    <location>
        <begin position="60"/>
        <end position="79"/>
    </location>
</feature>
<dbReference type="Gene3D" id="3.40.720.10">
    <property type="entry name" value="Alkaline Phosphatase, subunit A"/>
    <property type="match status" value="1"/>
</dbReference>
<protein>
    <submittedName>
        <fullName evidence="8">LTA synthase family protein</fullName>
    </submittedName>
</protein>
<dbReference type="CDD" id="cd16015">
    <property type="entry name" value="LTA_synthase"/>
    <property type="match status" value="1"/>
</dbReference>
<evidence type="ECO:0000313" key="8">
    <source>
        <dbReference type="EMBL" id="TKI07790.1"/>
    </source>
</evidence>
<evidence type="ECO:0000256" key="2">
    <source>
        <dbReference type="ARBA" id="ARBA00022475"/>
    </source>
</evidence>
<evidence type="ECO:0000313" key="9">
    <source>
        <dbReference type="Proteomes" id="UP000305202"/>
    </source>
</evidence>
<organism evidence="8 9">
    <name type="scientific">Martelella alba</name>
    <dbReference type="NCBI Taxonomy" id="2590451"/>
    <lineage>
        <taxon>Bacteria</taxon>
        <taxon>Pseudomonadati</taxon>
        <taxon>Pseudomonadota</taxon>
        <taxon>Alphaproteobacteria</taxon>
        <taxon>Hyphomicrobiales</taxon>
        <taxon>Aurantimonadaceae</taxon>
        <taxon>Martelella</taxon>
    </lineage>
</organism>
<feature type="transmembrane region" description="Helical" evidence="6">
    <location>
        <begin position="91"/>
        <end position="113"/>
    </location>
</feature>
<feature type="transmembrane region" description="Helical" evidence="6">
    <location>
        <begin position="179"/>
        <end position="198"/>
    </location>
</feature>
<keyword evidence="5 6" id="KW-0472">Membrane</keyword>
<feature type="transmembrane region" description="Helical" evidence="6">
    <location>
        <begin position="145"/>
        <end position="167"/>
    </location>
</feature>
<evidence type="ECO:0000256" key="6">
    <source>
        <dbReference type="SAM" id="Phobius"/>
    </source>
</evidence>
<proteinExistence type="predicted"/>
<evidence type="ECO:0000256" key="3">
    <source>
        <dbReference type="ARBA" id="ARBA00022692"/>
    </source>
</evidence>
<dbReference type="Proteomes" id="UP000305202">
    <property type="component" value="Unassembled WGS sequence"/>
</dbReference>